<gene>
    <name evidence="2" type="ORF">DR999_PMT20793</name>
</gene>
<feature type="transmembrane region" description="Helical" evidence="1">
    <location>
        <begin position="16"/>
        <end position="37"/>
    </location>
</feature>
<keyword evidence="3" id="KW-1185">Reference proteome</keyword>
<evidence type="ECO:0000313" key="2">
    <source>
        <dbReference type="EMBL" id="TFJ97367.1"/>
    </source>
</evidence>
<keyword evidence="1" id="KW-0812">Transmembrane</keyword>
<dbReference type="AlphaFoldDB" id="A0A4D9DM64"/>
<dbReference type="EMBL" id="QXTE01000503">
    <property type="protein sequence ID" value="TFJ97367.1"/>
    <property type="molecule type" value="Genomic_DNA"/>
</dbReference>
<keyword evidence="1" id="KW-0472">Membrane</keyword>
<proteinExistence type="predicted"/>
<accession>A0A4D9DM64</accession>
<name>A0A4D9DM64_9SAUR</name>
<reference evidence="2 3" key="2">
    <citation type="submission" date="2019-04" db="EMBL/GenBank/DDBJ databases">
        <title>The genome sequence of big-headed turtle.</title>
        <authorList>
            <person name="Gong S."/>
        </authorList>
    </citation>
    <scope>NUCLEOTIDE SEQUENCE [LARGE SCALE GENOMIC DNA]</scope>
    <source>
        <strain evidence="2">DO16091913</strain>
        <tissue evidence="2">Muscle</tissue>
    </source>
</reference>
<sequence>MVEFASNGICWLFEHFISLGLVSLALCFVAVVVILMARRSLRVLCLSNLTSVISPVRSRFVIRGESDCTFLSEDTVSSSRCYVERNWICSKPDAYAKGTDTRGDSRV</sequence>
<comment type="caution">
    <text evidence="2">The sequence shown here is derived from an EMBL/GenBank/DDBJ whole genome shotgun (WGS) entry which is preliminary data.</text>
</comment>
<evidence type="ECO:0000256" key="1">
    <source>
        <dbReference type="SAM" id="Phobius"/>
    </source>
</evidence>
<dbReference type="Proteomes" id="UP000297703">
    <property type="component" value="Unassembled WGS sequence"/>
</dbReference>
<keyword evidence="1" id="KW-1133">Transmembrane helix</keyword>
<evidence type="ECO:0000313" key="3">
    <source>
        <dbReference type="Proteomes" id="UP000297703"/>
    </source>
</evidence>
<protein>
    <submittedName>
        <fullName evidence="2">USP22 protein</fullName>
    </submittedName>
</protein>
<reference evidence="2 3" key="1">
    <citation type="submission" date="2019-04" db="EMBL/GenBank/DDBJ databases">
        <title>Draft genome of the big-headed turtle Platysternon megacephalum.</title>
        <authorList>
            <person name="Gong S."/>
        </authorList>
    </citation>
    <scope>NUCLEOTIDE SEQUENCE [LARGE SCALE GENOMIC DNA]</scope>
    <source>
        <strain evidence="2">DO16091913</strain>
        <tissue evidence="2">Muscle</tissue>
    </source>
</reference>
<organism evidence="2 3">
    <name type="scientific">Platysternon megacephalum</name>
    <name type="common">big-headed turtle</name>
    <dbReference type="NCBI Taxonomy" id="55544"/>
    <lineage>
        <taxon>Eukaryota</taxon>
        <taxon>Metazoa</taxon>
        <taxon>Chordata</taxon>
        <taxon>Craniata</taxon>
        <taxon>Vertebrata</taxon>
        <taxon>Euteleostomi</taxon>
        <taxon>Archelosauria</taxon>
        <taxon>Testudinata</taxon>
        <taxon>Testudines</taxon>
        <taxon>Cryptodira</taxon>
        <taxon>Durocryptodira</taxon>
        <taxon>Testudinoidea</taxon>
        <taxon>Platysternidae</taxon>
        <taxon>Platysternon</taxon>
    </lineage>
</organism>